<dbReference type="PATRIC" id="fig|1423766.4.peg.1053"/>
<organism evidence="2 3">
    <name type="scientific">Lentilactobacillus kisonensis DSM 19906 = JCM 15041</name>
    <dbReference type="NCBI Taxonomy" id="1423766"/>
    <lineage>
        <taxon>Bacteria</taxon>
        <taxon>Bacillati</taxon>
        <taxon>Bacillota</taxon>
        <taxon>Bacilli</taxon>
        <taxon>Lactobacillales</taxon>
        <taxon>Lactobacillaceae</taxon>
        <taxon>Lentilactobacillus</taxon>
    </lineage>
</organism>
<dbReference type="Proteomes" id="UP000051439">
    <property type="component" value="Unassembled WGS sequence"/>
</dbReference>
<dbReference type="RefSeq" id="WP_056949097.1">
    <property type="nucleotide sequence ID" value="NZ_AZEB01000002.1"/>
</dbReference>
<dbReference type="SUPFAM" id="SSF51905">
    <property type="entry name" value="FAD/NAD(P)-binding domain"/>
    <property type="match status" value="1"/>
</dbReference>
<name>A0A0R1NXB8_9LACO</name>
<protein>
    <recommendedName>
        <fullName evidence="1">FAD-dependent urate hydroxylase HpyO/Asp monooxygenase CreE-like FAD/NAD(P)-binding domain-containing protein</fullName>
    </recommendedName>
</protein>
<sequence>MNVGIIGAGPRGIVLTSQLLNQFKNRFEQQEKLTITIFDPYGIGGRVWRKDQWTGLIMNTPADQISLFTDASVNMTSRVFDGPSLFEWSSSAEAQKYLTTNDYPETIKTAATNLDGRDYAPRVLYGAYINWFYKELIKQCPIEANVTLKKVTVNGLQYQSNNQITLITDSDNFTVDKVVMSLGQQDNYLNDEEQKLATYAQENKLTYISPTHPGDANLNDIPAGESVIIRGLGLSFYDYVSELTLGRGGTYMDNDDGSLSYQPTGREPRIIAGSRRGIPYYPKAISEKGYGEQTKPVFLTDENMDKASVDGKLPFAEFMRLLKLDLDLIYYSLLINDKFPYKSVTEFKDRFINSENRPAVLAAFGFEEEDIFDWDYIVNPFKDVQVVGTEDYQSVIVNWLNQVIPDAEKGSKTGPVSSALELLRDFRPVFRRIIAAGRFSNEDYVNNFLDKLSSDISFLSVGAPVLRSRQLSALIRSGVVTILAPGMKIKTQSGWFVTASPKRNTDVFKSASLVEARVPKPDLDITANPLLETLVDNQLARTKTLLIGDKDVRLAAVDVQPDSDQLIDKGGAQQPNVYIWGIPLEGLRFATNASPRPGVNDINLQTADKIAANVLELKSAEDVDMN</sequence>
<dbReference type="AlphaFoldDB" id="A0A0R1NXB8"/>
<proteinExistence type="predicted"/>
<evidence type="ECO:0000259" key="1">
    <source>
        <dbReference type="Pfam" id="PF13454"/>
    </source>
</evidence>
<dbReference type="Pfam" id="PF13454">
    <property type="entry name" value="NAD_binding_9"/>
    <property type="match status" value="1"/>
</dbReference>
<accession>A0A0R1NXB8</accession>
<dbReference type="InterPro" id="IPR038732">
    <property type="entry name" value="HpyO/CreE_NAD-binding"/>
</dbReference>
<dbReference type="InterPro" id="IPR052189">
    <property type="entry name" value="L-asp_N-monooxygenase_NS-form"/>
</dbReference>
<dbReference type="PANTHER" id="PTHR40254">
    <property type="entry name" value="BLR0577 PROTEIN"/>
    <property type="match status" value="1"/>
</dbReference>
<keyword evidence="3" id="KW-1185">Reference proteome</keyword>
<feature type="domain" description="FAD-dependent urate hydroxylase HpyO/Asp monooxygenase CreE-like FAD/NAD(P)-binding" evidence="1">
    <location>
        <begin position="5"/>
        <end position="184"/>
    </location>
</feature>
<gene>
    <name evidence="2" type="ORF">FC98_GL001026</name>
</gene>
<evidence type="ECO:0000313" key="3">
    <source>
        <dbReference type="Proteomes" id="UP000051439"/>
    </source>
</evidence>
<dbReference type="EMBL" id="AZEB01000002">
    <property type="protein sequence ID" value="KRL22996.1"/>
    <property type="molecule type" value="Genomic_DNA"/>
</dbReference>
<evidence type="ECO:0000313" key="2">
    <source>
        <dbReference type="EMBL" id="KRL22996.1"/>
    </source>
</evidence>
<reference evidence="2 3" key="1">
    <citation type="journal article" date="2015" name="Genome Announc.">
        <title>Expanding the biotechnology potential of lactobacilli through comparative genomics of 213 strains and associated genera.</title>
        <authorList>
            <person name="Sun Z."/>
            <person name="Harris H.M."/>
            <person name="McCann A."/>
            <person name="Guo C."/>
            <person name="Argimon S."/>
            <person name="Zhang W."/>
            <person name="Yang X."/>
            <person name="Jeffery I.B."/>
            <person name="Cooney J.C."/>
            <person name="Kagawa T.F."/>
            <person name="Liu W."/>
            <person name="Song Y."/>
            <person name="Salvetti E."/>
            <person name="Wrobel A."/>
            <person name="Rasinkangas P."/>
            <person name="Parkhill J."/>
            <person name="Rea M.C."/>
            <person name="O'Sullivan O."/>
            <person name="Ritari J."/>
            <person name="Douillard F.P."/>
            <person name="Paul Ross R."/>
            <person name="Yang R."/>
            <person name="Briner A.E."/>
            <person name="Felis G.E."/>
            <person name="de Vos W.M."/>
            <person name="Barrangou R."/>
            <person name="Klaenhammer T.R."/>
            <person name="Caufield P.W."/>
            <person name="Cui Y."/>
            <person name="Zhang H."/>
            <person name="O'Toole P.W."/>
        </authorList>
    </citation>
    <scope>NUCLEOTIDE SEQUENCE [LARGE SCALE GENOMIC DNA]</scope>
    <source>
        <strain evidence="2 3">DSM 19906</strain>
    </source>
</reference>
<dbReference type="PANTHER" id="PTHR40254:SF1">
    <property type="entry name" value="BLR0577 PROTEIN"/>
    <property type="match status" value="1"/>
</dbReference>
<comment type="caution">
    <text evidence="2">The sequence shown here is derived from an EMBL/GenBank/DDBJ whole genome shotgun (WGS) entry which is preliminary data.</text>
</comment>
<dbReference type="InterPro" id="IPR036188">
    <property type="entry name" value="FAD/NAD-bd_sf"/>
</dbReference>